<proteinExistence type="predicted"/>
<dbReference type="AlphaFoldDB" id="A0A7C4CCH0"/>
<accession>A0A7C4CCH0</accession>
<dbReference type="EMBL" id="DSUT01000186">
    <property type="protein sequence ID" value="HGK29023.1"/>
    <property type="molecule type" value="Genomic_DNA"/>
</dbReference>
<protein>
    <submittedName>
        <fullName evidence="1">DUF2284 domain-containing protein</fullName>
    </submittedName>
</protein>
<evidence type="ECO:0000313" key="1">
    <source>
        <dbReference type="EMBL" id="HGK29023.1"/>
    </source>
</evidence>
<dbReference type="Pfam" id="PF10050">
    <property type="entry name" value="DUF2284"/>
    <property type="match status" value="1"/>
</dbReference>
<sequence>MRLAGLRRFVTMALAGGADEAKMIPAKNVVTAEWVWLKCQFGCDGFNRRLSCPPFTPTPERMRRMVGEYRRALIYCYHRPLDLKTRRRMGRLLVAIERAAFLDGCHKAFGLGAGPCRFCAKCDTGRLCRFPELMRPSMESCGIDVYATCRNSGIELHVVRSRTERPKYVSLVLLD</sequence>
<name>A0A7C4CCH0_UNCW3</name>
<comment type="caution">
    <text evidence="1">The sequence shown here is derived from an EMBL/GenBank/DDBJ whole genome shotgun (WGS) entry which is preliminary data.</text>
</comment>
<dbReference type="InterPro" id="IPR019271">
    <property type="entry name" value="DUF2284_metal-binding"/>
</dbReference>
<reference evidence="1" key="1">
    <citation type="journal article" date="2020" name="mSystems">
        <title>Genome- and Community-Level Interaction Insights into Carbon Utilization and Element Cycling Functions of Hydrothermarchaeota in Hydrothermal Sediment.</title>
        <authorList>
            <person name="Zhou Z."/>
            <person name="Liu Y."/>
            <person name="Xu W."/>
            <person name="Pan J."/>
            <person name="Luo Z.H."/>
            <person name="Li M."/>
        </authorList>
    </citation>
    <scope>NUCLEOTIDE SEQUENCE [LARGE SCALE GENOMIC DNA]</scope>
    <source>
        <strain evidence="1">SpSt-488</strain>
    </source>
</reference>
<organism evidence="1">
    <name type="scientific">candidate division WOR-3 bacterium</name>
    <dbReference type="NCBI Taxonomy" id="2052148"/>
    <lineage>
        <taxon>Bacteria</taxon>
        <taxon>Bacteria division WOR-3</taxon>
    </lineage>
</organism>
<gene>
    <name evidence="1" type="ORF">ENS41_08790</name>
</gene>